<dbReference type="InterPro" id="IPR036908">
    <property type="entry name" value="RlpA-like_sf"/>
</dbReference>
<dbReference type="SUPFAM" id="SSF110997">
    <property type="entry name" value="Sporulation related repeat"/>
    <property type="match status" value="1"/>
</dbReference>
<dbReference type="SUPFAM" id="SSF50685">
    <property type="entry name" value="Barwin-like endoglucanases"/>
    <property type="match status" value="1"/>
</dbReference>
<dbReference type="CDD" id="cd22268">
    <property type="entry name" value="DPBB_RlpA-like"/>
    <property type="match status" value="1"/>
</dbReference>
<dbReference type="InterPro" id="IPR012997">
    <property type="entry name" value="RplA"/>
</dbReference>
<protein>
    <recommendedName>
        <fullName evidence="4">Endolytic peptidoglycan transglycosylase RlpA</fullName>
        <ecNumber evidence="4">4.2.2.-</ecNumber>
    </recommendedName>
</protein>
<keyword evidence="2 4" id="KW-0456">Lyase</keyword>
<evidence type="ECO:0000256" key="3">
    <source>
        <dbReference type="ARBA" id="ARBA00023316"/>
    </source>
</evidence>
<dbReference type="EC" id="4.2.2.-" evidence="4"/>
<sequence>MSPSGSRYELQQDAAPDDVFDMNKIKDLDPVYEPPSPAGNRSPYSVWGKSYTVLPSSKGYKAEGTASWYGKKFHGYHTSNGEIYDMYQLSAAHKSLPLPSYVLVTHLTNGKQVLVRVNDRGPFHDDRLIDLSYAAAARLDMLATGTAPVRIEAIDPVKWNSGIDPSINQLQPPVLVQVAAMSKSESALRLGQQLEAGTGQAMKVLPAQVNGRLLYKVQLGPVESRSELQRLIHQLSDDGFVRPIIIPIP</sequence>
<dbReference type="GO" id="GO:0071555">
    <property type="term" value="P:cell wall organization"/>
    <property type="evidence" value="ECO:0007669"/>
    <property type="project" value="UniProtKB-KW"/>
</dbReference>
<comment type="caution">
    <text evidence="7">The sequence shown here is derived from an EMBL/GenBank/DDBJ whole genome shotgun (WGS) entry which is preliminary data.</text>
</comment>
<dbReference type="STRING" id="966.BTA35_0213600"/>
<evidence type="ECO:0000256" key="4">
    <source>
        <dbReference type="HAMAP-Rule" id="MF_02071"/>
    </source>
</evidence>
<dbReference type="PANTHER" id="PTHR34183">
    <property type="entry name" value="ENDOLYTIC PEPTIDOGLYCAN TRANSGLYCOSYLASE RLPA"/>
    <property type="match status" value="1"/>
</dbReference>
<dbReference type="PANTHER" id="PTHR34183:SF1">
    <property type="entry name" value="ENDOLYTIC PEPTIDOGLYCAN TRANSGLYCOSYLASE RLPA"/>
    <property type="match status" value="1"/>
</dbReference>
<dbReference type="GO" id="GO:0000270">
    <property type="term" value="P:peptidoglycan metabolic process"/>
    <property type="evidence" value="ECO:0007669"/>
    <property type="project" value="UniProtKB-UniRule"/>
</dbReference>
<dbReference type="GO" id="GO:0042834">
    <property type="term" value="F:peptidoglycan binding"/>
    <property type="evidence" value="ECO:0007669"/>
    <property type="project" value="InterPro"/>
</dbReference>
<dbReference type="FunFam" id="2.40.40.10:FF:000003">
    <property type="entry name" value="Endolytic peptidoglycan transglycosylase RlpA"/>
    <property type="match status" value="1"/>
</dbReference>
<keyword evidence="8" id="KW-1185">Reference proteome</keyword>
<dbReference type="Gene3D" id="3.30.70.1070">
    <property type="entry name" value="Sporulation related repeat"/>
    <property type="match status" value="1"/>
</dbReference>
<dbReference type="Proteomes" id="UP000190064">
    <property type="component" value="Unassembled WGS sequence"/>
</dbReference>
<proteinExistence type="inferred from homology"/>
<comment type="similarity">
    <text evidence="4 5">Belongs to the RlpA family.</text>
</comment>
<evidence type="ECO:0000313" key="7">
    <source>
        <dbReference type="EMBL" id="OOV86560.1"/>
    </source>
</evidence>
<dbReference type="PROSITE" id="PS51724">
    <property type="entry name" value="SPOR"/>
    <property type="match status" value="1"/>
</dbReference>
<dbReference type="Gene3D" id="2.40.40.10">
    <property type="entry name" value="RlpA-like domain"/>
    <property type="match status" value="1"/>
</dbReference>
<dbReference type="InterPro" id="IPR036680">
    <property type="entry name" value="SPOR-like_sf"/>
</dbReference>
<keyword evidence="1" id="KW-0732">Signal</keyword>
<organism evidence="7 8">
    <name type="scientific">Oceanospirillum linum</name>
    <dbReference type="NCBI Taxonomy" id="966"/>
    <lineage>
        <taxon>Bacteria</taxon>
        <taxon>Pseudomonadati</taxon>
        <taxon>Pseudomonadota</taxon>
        <taxon>Gammaproteobacteria</taxon>
        <taxon>Oceanospirillales</taxon>
        <taxon>Oceanospirillaceae</taxon>
        <taxon>Oceanospirillum</taxon>
    </lineage>
</organism>
<dbReference type="GO" id="GO:0008932">
    <property type="term" value="F:lytic endotransglycosylase activity"/>
    <property type="evidence" value="ECO:0007669"/>
    <property type="project" value="UniProtKB-UniRule"/>
</dbReference>
<dbReference type="GO" id="GO:0009279">
    <property type="term" value="C:cell outer membrane"/>
    <property type="evidence" value="ECO:0007669"/>
    <property type="project" value="TreeGrafter"/>
</dbReference>
<dbReference type="InterPro" id="IPR034718">
    <property type="entry name" value="RlpA"/>
</dbReference>
<evidence type="ECO:0000256" key="2">
    <source>
        <dbReference type="ARBA" id="ARBA00023239"/>
    </source>
</evidence>
<dbReference type="Pfam" id="PF03330">
    <property type="entry name" value="DPBB_1"/>
    <property type="match status" value="1"/>
</dbReference>
<evidence type="ECO:0000259" key="6">
    <source>
        <dbReference type="PROSITE" id="PS51724"/>
    </source>
</evidence>
<feature type="domain" description="SPOR" evidence="6">
    <location>
        <begin position="168"/>
        <end position="248"/>
    </location>
</feature>
<dbReference type="EMBL" id="MTSD02000006">
    <property type="protein sequence ID" value="OOV86560.1"/>
    <property type="molecule type" value="Genomic_DNA"/>
</dbReference>
<dbReference type="HAMAP" id="MF_02071">
    <property type="entry name" value="RlpA"/>
    <property type="match status" value="1"/>
</dbReference>
<accession>A0A1T1HA04</accession>
<dbReference type="AlphaFoldDB" id="A0A1T1HA04"/>
<keyword evidence="3 4" id="KW-0961">Cell wall biogenesis/degradation</keyword>
<reference evidence="7" key="1">
    <citation type="submission" date="2017-02" db="EMBL/GenBank/DDBJ databases">
        <title>Draft Genome Sequence of the Salt Water Bacterium Oceanospirillum linum ATCC 11336.</title>
        <authorList>
            <person name="Trachtenberg A.M."/>
            <person name="Carney J.G."/>
            <person name="Linnane J.D."/>
            <person name="Rheaume B.A."/>
            <person name="Pitts N.L."/>
            <person name="Mykles D.L."/>
            <person name="Maclea K.S."/>
        </authorList>
    </citation>
    <scope>NUCLEOTIDE SEQUENCE [LARGE SCALE GENOMIC DNA]</scope>
    <source>
        <strain evidence="7">ATCC 11336</strain>
    </source>
</reference>
<evidence type="ECO:0000313" key="8">
    <source>
        <dbReference type="Proteomes" id="UP000190064"/>
    </source>
</evidence>
<dbReference type="NCBIfam" id="TIGR00413">
    <property type="entry name" value="rlpA"/>
    <property type="match status" value="1"/>
</dbReference>
<evidence type="ECO:0000256" key="1">
    <source>
        <dbReference type="ARBA" id="ARBA00022729"/>
    </source>
</evidence>
<comment type="function">
    <text evidence="4">Lytic transglycosylase with a strong preference for naked glycan strands that lack stem peptides.</text>
</comment>
<evidence type="ECO:0000256" key="5">
    <source>
        <dbReference type="RuleBase" id="RU003495"/>
    </source>
</evidence>
<dbReference type="InterPro" id="IPR007730">
    <property type="entry name" value="SPOR-like_dom"/>
</dbReference>
<dbReference type="InterPro" id="IPR009009">
    <property type="entry name" value="RlpA-like_DPBB"/>
</dbReference>
<gene>
    <name evidence="4" type="primary">rlpA</name>
    <name evidence="7" type="ORF">BTA35_0213600</name>
</gene>
<name>A0A1T1HA04_OCELI</name>
<dbReference type="Pfam" id="PF05036">
    <property type="entry name" value="SPOR"/>
    <property type="match status" value="1"/>
</dbReference>